<gene>
    <name evidence="2" type="ORF">BJG266_LOCUS1661</name>
    <name evidence="3" type="ORF">QVE165_LOCUS1310</name>
    <name evidence="1" type="ORF">QVE165_LOCUS202</name>
</gene>
<dbReference type="Proteomes" id="UP000663832">
    <property type="component" value="Unassembled WGS sequence"/>
</dbReference>
<dbReference type="EMBL" id="CAJNOI010000004">
    <property type="protein sequence ID" value="CAF0738154.1"/>
    <property type="molecule type" value="Genomic_DNA"/>
</dbReference>
<dbReference type="OrthoDB" id="10084345at2759"/>
<comment type="caution">
    <text evidence="1">The sequence shown here is derived from an EMBL/GenBank/DDBJ whole genome shotgun (WGS) entry which is preliminary data.</text>
</comment>
<dbReference type="AlphaFoldDB" id="A0A813N1F4"/>
<keyword evidence="4" id="KW-1185">Reference proteome</keyword>
<protein>
    <submittedName>
        <fullName evidence="1">Uncharacterized protein</fullName>
    </submittedName>
</protein>
<evidence type="ECO:0000313" key="1">
    <source>
        <dbReference type="EMBL" id="CAF0730310.1"/>
    </source>
</evidence>
<dbReference type="EMBL" id="CAJNOM010000001">
    <property type="protein sequence ID" value="CAF0730310.1"/>
    <property type="molecule type" value="Genomic_DNA"/>
</dbReference>
<organism evidence="1 4">
    <name type="scientific">Adineta steineri</name>
    <dbReference type="NCBI Taxonomy" id="433720"/>
    <lineage>
        <taxon>Eukaryota</taxon>
        <taxon>Metazoa</taxon>
        <taxon>Spiralia</taxon>
        <taxon>Gnathifera</taxon>
        <taxon>Rotifera</taxon>
        <taxon>Eurotatoria</taxon>
        <taxon>Bdelloidea</taxon>
        <taxon>Adinetida</taxon>
        <taxon>Adinetidae</taxon>
        <taxon>Adineta</taxon>
    </lineage>
</organism>
<name>A0A813N1F4_9BILA</name>
<proteinExistence type="predicted"/>
<evidence type="ECO:0000313" key="4">
    <source>
        <dbReference type="Proteomes" id="UP000663832"/>
    </source>
</evidence>
<dbReference type="EMBL" id="CAJNOM010000004">
    <property type="protein sequence ID" value="CAF0747928.1"/>
    <property type="molecule type" value="Genomic_DNA"/>
</dbReference>
<accession>A0A813N1F4</accession>
<evidence type="ECO:0000313" key="3">
    <source>
        <dbReference type="EMBL" id="CAF0747928.1"/>
    </source>
</evidence>
<evidence type="ECO:0000313" key="2">
    <source>
        <dbReference type="EMBL" id="CAF0738154.1"/>
    </source>
</evidence>
<sequence length="124" mass="12725">MFGVASSLSLQYLTSTVGQDAGTMICNAYAQNKPAAVAFFFKLNGIFAAGVGGQKFPASVAYITTNEKALLSGTEPCPTFIVGLATAFQSDLQNNGLTVADAKAALTQFIQTNFQLLSGASGSG</sequence>
<dbReference type="Proteomes" id="UP000663877">
    <property type="component" value="Unassembled WGS sequence"/>
</dbReference>
<reference evidence="1" key="1">
    <citation type="submission" date="2021-02" db="EMBL/GenBank/DDBJ databases">
        <authorList>
            <person name="Nowell W R."/>
        </authorList>
    </citation>
    <scope>NUCLEOTIDE SEQUENCE</scope>
</reference>